<evidence type="ECO:0000313" key="2">
    <source>
        <dbReference type="EMBL" id="KAK5857830.1"/>
    </source>
</evidence>
<name>A0AAN7XDV0_ELEMC</name>
<dbReference type="EMBL" id="JAUZQC010000016">
    <property type="protein sequence ID" value="KAK5857830.1"/>
    <property type="molecule type" value="Genomic_DNA"/>
</dbReference>
<protein>
    <submittedName>
        <fullName evidence="2">Uncharacterized protein</fullName>
    </submittedName>
</protein>
<proteinExistence type="predicted"/>
<accession>A0AAN7XDV0</accession>
<evidence type="ECO:0000256" key="1">
    <source>
        <dbReference type="SAM" id="MobiDB-lite"/>
    </source>
</evidence>
<organism evidence="2 3">
    <name type="scientific">Eleginops maclovinus</name>
    <name type="common">Patagonian blennie</name>
    <name type="synonym">Eleginus maclovinus</name>
    <dbReference type="NCBI Taxonomy" id="56733"/>
    <lineage>
        <taxon>Eukaryota</taxon>
        <taxon>Metazoa</taxon>
        <taxon>Chordata</taxon>
        <taxon>Craniata</taxon>
        <taxon>Vertebrata</taxon>
        <taxon>Euteleostomi</taxon>
        <taxon>Actinopterygii</taxon>
        <taxon>Neopterygii</taxon>
        <taxon>Teleostei</taxon>
        <taxon>Neoteleostei</taxon>
        <taxon>Acanthomorphata</taxon>
        <taxon>Eupercaria</taxon>
        <taxon>Perciformes</taxon>
        <taxon>Notothenioidei</taxon>
        <taxon>Eleginopidae</taxon>
        <taxon>Eleginops</taxon>
    </lineage>
</organism>
<evidence type="ECO:0000313" key="3">
    <source>
        <dbReference type="Proteomes" id="UP001346869"/>
    </source>
</evidence>
<reference evidence="2 3" key="1">
    <citation type="journal article" date="2023" name="Genes (Basel)">
        <title>Chromosome-Level Genome Assembly and Circadian Gene Repertoire of the Patagonia Blennie Eleginops maclovinus-The Closest Ancestral Proxy of Antarctic Cryonotothenioids.</title>
        <authorList>
            <person name="Cheng C.C."/>
            <person name="Rivera-Colon A.G."/>
            <person name="Minhas B.F."/>
            <person name="Wilson L."/>
            <person name="Rayamajhi N."/>
            <person name="Vargas-Chacoff L."/>
            <person name="Catchen J.M."/>
        </authorList>
    </citation>
    <scope>NUCLEOTIDE SEQUENCE [LARGE SCALE GENOMIC DNA]</scope>
    <source>
        <strain evidence="2">JMC-PN-2008</strain>
    </source>
</reference>
<sequence>MMRGLQMRNLNPCDLGALTFSPGGRRGQPQQALSQEQESNCENTLIKLYTPPSPGPVPSVHTTTENAVKHTEDETMGSTFRGIQPPLRRCTLPGVCASVAHTAVKSSVKLKTLRHRR</sequence>
<feature type="compositionally biased region" description="Polar residues" evidence="1">
    <location>
        <begin position="28"/>
        <end position="43"/>
    </location>
</feature>
<reference evidence="2 3" key="2">
    <citation type="journal article" date="2023" name="Mol. Biol. Evol.">
        <title>Genomics of Secondarily Temperate Adaptation in the Only Non-Antarctic Icefish.</title>
        <authorList>
            <person name="Rivera-Colon A.G."/>
            <person name="Rayamajhi N."/>
            <person name="Minhas B.F."/>
            <person name="Madrigal G."/>
            <person name="Bilyk K.T."/>
            <person name="Yoon V."/>
            <person name="Hune M."/>
            <person name="Gregory S."/>
            <person name="Cheng C.H.C."/>
            <person name="Catchen J.M."/>
        </authorList>
    </citation>
    <scope>NUCLEOTIDE SEQUENCE [LARGE SCALE GENOMIC DNA]</scope>
    <source>
        <strain evidence="2">JMC-PN-2008</strain>
    </source>
</reference>
<keyword evidence="3" id="KW-1185">Reference proteome</keyword>
<gene>
    <name evidence="2" type="ORF">PBY51_011048</name>
</gene>
<comment type="caution">
    <text evidence="2">The sequence shown here is derived from an EMBL/GenBank/DDBJ whole genome shotgun (WGS) entry which is preliminary data.</text>
</comment>
<dbReference type="AlphaFoldDB" id="A0AAN7XDV0"/>
<feature type="region of interest" description="Disordered" evidence="1">
    <location>
        <begin position="16"/>
        <end position="84"/>
    </location>
</feature>
<dbReference type="Proteomes" id="UP001346869">
    <property type="component" value="Unassembled WGS sequence"/>
</dbReference>